<keyword evidence="2" id="KW-0472">Membrane</keyword>
<evidence type="ECO:0000256" key="3">
    <source>
        <dbReference type="SAM" id="SignalP"/>
    </source>
</evidence>
<evidence type="ECO:0000256" key="1">
    <source>
        <dbReference type="SAM" id="MobiDB-lite"/>
    </source>
</evidence>
<keyword evidence="6" id="KW-1185">Reference proteome</keyword>
<organism evidence="5 6">
    <name type="scientific">Orlajensenia flava</name>
    <dbReference type="NCBI Taxonomy" id="2565934"/>
    <lineage>
        <taxon>Bacteria</taxon>
        <taxon>Bacillati</taxon>
        <taxon>Actinomycetota</taxon>
        <taxon>Actinomycetes</taxon>
        <taxon>Micrococcales</taxon>
        <taxon>Microbacteriaceae</taxon>
        <taxon>Orlajensenia</taxon>
    </lineage>
</organism>
<sequence>MKRDVLVRGGAAVGAVLAVLAASMVAAGPVAAATPAGSAIPVPPPGAVADTYGYTGGVQKYIVKEGTGWLQIKVIGGPGGMNSSANGGSAAAEVDGTVKVSANDTLTVSVAGAGGQSGGSWTAGGPGGWGGLGAIGGEGNSADDSLRNGGSGGGASTVELTSGATTTTLMIAGGGGGKGGASGDPDHAGDGGSGGDNAWTGGDGSHGTEGPLGGSGGQAAKAPTSVGERGKGGSEAGGNGGAGGGGLIGGAAGGGASAASAGGGGGAGSSYAGDAVLGATVKRSTVAWCNVFECIDQPVPNGSITITPIPLLATTTELTVQNSQVTVGGNAGPLTAIIAPVDGYAPAGTVDFLDITNGTGSSAVDLGSATVTNGAGAIPSATFTTAGTRKLQAVWSGDANYAPATSPTMTVTVSAATQGPRDPGSSTPGAPGSSASSPGKTHTPREVLAQTGYAVQPWAILACLALAAGASSLLISRRRRNLPS</sequence>
<proteinExistence type="predicted"/>
<accession>A0A4S4FUL8</accession>
<name>A0A4S4FUL8_9MICO</name>
<dbReference type="GO" id="GO:0005975">
    <property type="term" value="P:carbohydrate metabolic process"/>
    <property type="evidence" value="ECO:0007669"/>
    <property type="project" value="UniProtKB-ARBA"/>
</dbReference>
<dbReference type="Gene3D" id="2.60.40.10">
    <property type="entry name" value="Immunoglobulins"/>
    <property type="match status" value="1"/>
</dbReference>
<evidence type="ECO:0000259" key="4">
    <source>
        <dbReference type="Pfam" id="PF16640"/>
    </source>
</evidence>
<dbReference type="InterPro" id="IPR032109">
    <property type="entry name" value="Big_3_5"/>
</dbReference>
<evidence type="ECO:0000313" key="5">
    <source>
        <dbReference type="EMBL" id="THG34559.1"/>
    </source>
</evidence>
<feature type="compositionally biased region" description="Low complexity" evidence="1">
    <location>
        <begin position="423"/>
        <end position="439"/>
    </location>
</feature>
<feature type="region of interest" description="Disordered" evidence="1">
    <location>
        <begin position="412"/>
        <end position="443"/>
    </location>
</feature>
<comment type="caution">
    <text evidence="5">The sequence shown here is derived from an EMBL/GenBank/DDBJ whole genome shotgun (WGS) entry which is preliminary data.</text>
</comment>
<keyword evidence="2" id="KW-0812">Transmembrane</keyword>
<feature type="chain" id="PRO_5020726954" evidence="3">
    <location>
        <begin position="33"/>
        <end position="484"/>
    </location>
</feature>
<feature type="transmembrane region" description="Helical" evidence="2">
    <location>
        <begin position="455"/>
        <end position="475"/>
    </location>
</feature>
<dbReference type="Proteomes" id="UP000307380">
    <property type="component" value="Unassembled WGS sequence"/>
</dbReference>
<protein>
    <submittedName>
        <fullName evidence="5">Ig-like domain repeat protein</fullName>
    </submittedName>
</protein>
<dbReference type="Pfam" id="PF16640">
    <property type="entry name" value="Big_3_5"/>
    <property type="match status" value="1"/>
</dbReference>
<dbReference type="InterPro" id="IPR013783">
    <property type="entry name" value="Ig-like_fold"/>
</dbReference>
<feature type="compositionally biased region" description="Gly residues" evidence="1">
    <location>
        <begin position="113"/>
        <end position="139"/>
    </location>
</feature>
<feature type="compositionally biased region" description="Gly residues" evidence="1">
    <location>
        <begin position="172"/>
        <end position="182"/>
    </location>
</feature>
<dbReference type="AlphaFoldDB" id="A0A4S4FUL8"/>
<reference evidence="5 6" key="1">
    <citation type="submission" date="2019-04" db="EMBL/GenBank/DDBJ databases">
        <authorList>
            <person name="Jiang L."/>
        </authorList>
    </citation>
    <scope>NUCLEOTIDE SEQUENCE [LARGE SCALE GENOMIC DNA]</scope>
    <source>
        <strain evidence="5 6">YIM 131861</strain>
    </source>
</reference>
<evidence type="ECO:0000313" key="6">
    <source>
        <dbReference type="Proteomes" id="UP000307380"/>
    </source>
</evidence>
<feature type="compositionally biased region" description="Gly residues" evidence="1">
    <location>
        <begin position="190"/>
        <end position="217"/>
    </location>
</feature>
<gene>
    <name evidence="5" type="ORF">E6C70_09940</name>
</gene>
<feature type="region of interest" description="Disordered" evidence="1">
    <location>
        <begin position="113"/>
        <end position="239"/>
    </location>
</feature>
<dbReference type="EMBL" id="SSSN01000005">
    <property type="protein sequence ID" value="THG34559.1"/>
    <property type="molecule type" value="Genomic_DNA"/>
</dbReference>
<feature type="signal peptide" evidence="3">
    <location>
        <begin position="1"/>
        <end position="32"/>
    </location>
</feature>
<dbReference type="RefSeq" id="WP_136424358.1">
    <property type="nucleotide sequence ID" value="NZ_SSSN01000005.1"/>
</dbReference>
<keyword evidence="2" id="KW-1133">Transmembrane helix</keyword>
<feature type="domain" description="Bacterial Ig-like" evidence="4">
    <location>
        <begin position="318"/>
        <end position="414"/>
    </location>
</feature>
<keyword evidence="3" id="KW-0732">Signal</keyword>
<evidence type="ECO:0000256" key="2">
    <source>
        <dbReference type="SAM" id="Phobius"/>
    </source>
</evidence>